<dbReference type="AlphaFoldDB" id="A0A813ETS4"/>
<proteinExistence type="predicted"/>
<organism evidence="1 2">
    <name type="scientific">Polarella glacialis</name>
    <name type="common">Dinoflagellate</name>
    <dbReference type="NCBI Taxonomy" id="89957"/>
    <lineage>
        <taxon>Eukaryota</taxon>
        <taxon>Sar</taxon>
        <taxon>Alveolata</taxon>
        <taxon>Dinophyceae</taxon>
        <taxon>Suessiales</taxon>
        <taxon>Suessiaceae</taxon>
        <taxon>Polarella</taxon>
    </lineage>
</organism>
<gene>
    <name evidence="1" type="ORF">PGLA1383_LOCUS22713</name>
</gene>
<comment type="caution">
    <text evidence="1">The sequence shown here is derived from an EMBL/GenBank/DDBJ whole genome shotgun (WGS) entry which is preliminary data.</text>
</comment>
<accession>A0A813ETS4</accession>
<feature type="non-terminal residue" evidence="1">
    <location>
        <position position="125"/>
    </location>
</feature>
<dbReference type="Proteomes" id="UP000654075">
    <property type="component" value="Unassembled WGS sequence"/>
</dbReference>
<reference evidence="1" key="1">
    <citation type="submission" date="2021-02" db="EMBL/GenBank/DDBJ databases">
        <authorList>
            <person name="Dougan E. K."/>
            <person name="Rhodes N."/>
            <person name="Thang M."/>
            <person name="Chan C."/>
        </authorList>
    </citation>
    <scope>NUCLEOTIDE SEQUENCE</scope>
</reference>
<evidence type="ECO:0000313" key="2">
    <source>
        <dbReference type="Proteomes" id="UP000654075"/>
    </source>
</evidence>
<feature type="non-terminal residue" evidence="1">
    <location>
        <position position="1"/>
    </location>
</feature>
<keyword evidence="2" id="KW-1185">Reference proteome</keyword>
<evidence type="ECO:0000313" key="1">
    <source>
        <dbReference type="EMBL" id="CAE8604557.1"/>
    </source>
</evidence>
<sequence length="125" mass="13434">MAYLLPLIADGLCKERCSPAPDVDSLFCQFEELFPRSFPLEQGSNTALLDRLKKLRKSAGAGPGLASDSLLKALKQVATKAAAGKSEALNISWNGFTDDIDAFGMLRPRALVLAPTRELAQQVGQ</sequence>
<protein>
    <submittedName>
        <fullName evidence="1">Uncharacterized protein</fullName>
    </submittedName>
</protein>
<name>A0A813ETS4_POLGL</name>
<dbReference type="EMBL" id="CAJNNV010016602">
    <property type="protein sequence ID" value="CAE8604557.1"/>
    <property type="molecule type" value="Genomic_DNA"/>
</dbReference>